<accession>A0A9Y2MWG7</accession>
<protein>
    <submittedName>
        <fullName evidence="2">Murein transglycosylase</fullName>
    </submittedName>
</protein>
<name>A0A9Y2MWG7_9PSEU</name>
<dbReference type="KEGG" id="acab:QRX50_14190"/>
<feature type="compositionally biased region" description="Low complexity" evidence="1">
    <location>
        <begin position="22"/>
        <end position="53"/>
    </location>
</feature>
<evidence type="ECO:0000256" key="1">
    <source>
        <dbReference type="SAM" id="MobiDB-lite"/>
    </source>
</evidence>
<proteinExistence type="predicted"/>
<evidence type="ECO:0000313" key="2">
    <source>
        <dbReference type="EMBL" id="WIX83920.1"/>
    </source>
</evidence>
<dbReference type="AlphaFoldDB" id="A0A9Y2MWG7"/>
<feature type="region of interest" description="Disordered" evidence="1">
    <location>
        <begin position="21"/>
        <end position="63"/>
    </location>
</feature>
<dbReference type="InterPro" id="IPR023346">
    <property type="entry name" value="Lysozyme-like_dom_sf"/>
</dbReference>
<evidence type="ECO:0000313" key="3">
    <source>
        <dbReference type="Proteomes" id="UP001236014"/>
    </source>
</evidence>
<gene>
    <name evidence="2" type="ORF">QRX50_14190</name>
</gene>
<dbReference type="Proteomes" id="UP001236014">
    <property type="component" value="Chromosome"/>
</dbReference>
<keyword evidence="3" id="KW-1185">Reference proteome</keyword>
<reference evidence="2 3" key="1">
    <citation type="submission" date="2023-06" db="EMBL/GenBank/DDBJ databases">
        <authorList>
            <person name="Oyuntsetseg B."/>
            <person name="Kim S.B."/>
        </authorList>
    </citation>
    <scope>NUCLEOTIDE SEQUENCE [LARGE SCALE GENOMIC DNA]</scope>
    <source>
        <strain evidence="2 3">2-15</strain>
    </source>
</reference>
<dbReference type="EMBL" id="CP127294">
    <property type="protein sequence ID" value="WIX83920.1"/>
    <property type="molecule type" value="Genomic_DNA"/>
</dbReference>
<dbReference type="SUPFAM" id="SSF53955">
    <property type="entry name" value="Lysozyme-like"/>
    <property type="match status" value="1"/>
</dbReference>
<dbReference type="Gene3D" id="1.10.530.10">
    <property type="match status" value="1"/>
</dbReference>
<sequence length="217" mass="22479">MLTGIVLVVTIGVRNPVPAAPPQAAAAPVSSFSVQPQRPQSGGAAPRAGLAAPPDRPTESDQAELDAWATRVAGKTQLPARVLAAYGRAEMWMRRQKPACHLSWATLAGIGHLATPSLTVSAAGDAPATGTGLGPLHFTQASWKKYAERANGDGKPANPHNIDDAAFTAARYLCSGGDDLGTPSGWWRAMLFYNASVDYVQSVFSAADSYAAASVAP</sequence>
<organism evidence="2 3">
    <name type="scientific">Amycolatopsis carbonis</name>
    <dbReference type="NCBI Taxonomy" id="715471"/>
    <lineage>
        <taxon>Bacteria</taxon>
        <taxon>Bacillati</taxon>
        <taxon>Actinomycetota</taxon>
        <taxon>Actinomycetes</taxon>
        <taxon>Pseudonocardiales</taxon>
        <taxon>Pseudonocardiaceae</taxon>
        <taxon>Amycolatopsis</taxon>
    </lineage>
</organism>